<dbReference type="PANTHER" id="PTHR11537">
    <property type="entry name" value="VOLTAGE-GATED POTASSIUM CHANNEL"/>
    <property type="match status" value="1"/>
</dbReference>
<protein>
    <recommendedName>
        <fullName evidence="14">Ion transport domain-containing protein</fullName>
    </recommendedName>
</protein>
<feature type="transmembrane region" description="Helical" evidence="13">
    <location>
        <begin position="520"/>
        <end position="541"/>
    </location>
</feature>
<feature type="region of interest" description="Disordered" evidence="12">
    <location>
        <begin position="1"/>
        <end position="101"/>
    </location>
</feature>
<feature type="transmembrane region" description="Helical" evidence="13">
    <location>
        <begin position="846"/>
        <end position="866"/>
    </location>
</feature>
<feature type="transmembrane region" description="Helical" evidence="13">
    <location>
        <begin position="290"/>
        <end position="306"/>
    </location>
</feature>
<evidence type="ECO:0000256" key="13">
    <source>
        <dbReference type="SAM" id="Phobius"/>
    </source>
</evidence>
<keyword evidence="4 13" id="KW-0812">Transmembrane</keyword>
<dbReference type="Pfam" id="PF00520">
    <property type="entry name" value="Ion_trans"/>
    <property type="match status" value="2"/>
</dbReference>
<evidence type="ECO:0000256" key="2">
    <source>
        <dbReference type="ARBA" id="ARBA00022448"/>
    </source>
</evidence>
<name>A0ABN9QIA2_9DINO</name>
<reference evidence="15" key="1">
    <citation type="submission" date="2023-10" db="EMBL/GenBank/DDBJ databases">
        <authorList>
            <person name="Chen Y."/>
            <person name="Shah S."/>
            <person name="Dougan E. K."/>
            <person name="Thang M."/>
            <person name="Chan C."/>
        </authorList>
    </citation>
    <scope>NUCLEOTIDE SEQUENCE [LARGE SCALE GENOMIC DNA]</scope>
</reference>
<feature type="transmembrane region" description="Helical" evidence="13">
    <location>
        <begin position="221"/>
        <end position="239"/>
    </location>
</feature>
<keyword evidence="9" id="KW-0406">Ion transport</keyword>
<keyword evidence="5" id="KW-0631">Potassium channel</keyword>
<dbReference type="PANTHER" id="PTHR11537:SF254">
    <property type="entry name" value="POTASSIUM VOLTAGE-GATED CHANNEL PROTEIN SHAB"/>
    <property type="match status" value="1"/>
</dbReference>
<evidence type="ECO:0000256" key="9">
    <source>
        <dbReference type="ARBA" id="ARBA00023065"/>
    </source>
</evidence>
<dbReference type="InterPro" id="IPR028325">
    <property type="entry name" value="VG_K_chnl"/>
</dbReference>
<feature type="transmembrane region" description="Helical" evidence="13">
    <location>
        <begin position="547"/>
        <end position="569"/>
    </location>
</feature>
<evidence type="ECO:0000256" key="7">
    <source>
        <dbReference type="ARBA" id="ARBA00022958"/>
    </source>
</evidence>
<keyword evidence="7" id="KW-0630">Potassium</keyword>
<accession>A0ABN9QIA2</accession>
<dbReference type="InterPro" id="IPR027359">
    <property type="entry name" value="Volt_channel_dom_sf"/>
</dbReference>
<feature type="transmembrane region" description="Helical" evidence="13">
    <location>
        <begin position="409"/>
        <end position="431"/>
    </location>
</feature>
<comment type="subcellular location">
    <subcellularLocation>
        <location evidence="1">Membrane</location>
        <topology evidence="1">Multi-pass membrane protein</topology>
    </subcellularLocation>
</comment>
<evidence type="ECO:0000256" key="1">
    <source>
        <dbReference type="ARBA" id="ARBA00004141"/>
    </source>
</evidence>
<dbReference type="Proteomes" id="UP001189429">
    <property type="component" value="Unassembled WGS sequence"/>
</dbReference>
<feature type="transmembrane region" description="Helical" evidence="13">
    <location>
        <begin position="768"/>
        <end position="787"/>
    </location>
</feature>
<feature type="transmembrane region" description="Helical" evidence="13">
    <location>
        <begin position="1121"/>
        <end position="1141"/>
    </location>
</feature>
<evidence type="ECO:0000256" key="11">
    <source>
        <dbReference type="ARBA" id="ARBA00023303"/>
    </source>
</evidence>
<feature type="transmembrane region" description="Helical" evidence="13">
    <location>
        <begin position="460"/>
        <end position="479"/>
    </location>
</feature>
<evidence type="ECO:0000256" key="5">
    <source>
        <dbReference type="ARBA" id="ARBA00022826"/>
    </source>
</evidence>
<evidence type="ECO:0000313" key="16">
    <source>
        <dbReference type="Proteomes" id="UP001189429"/>
    </source>
</evidence>
<feature type="region of interest" description="Disordered" evidence="12">
    <location>
        <begin position="1306"/>
        <end position="1340"/>
    </location>
</feature>
<feature type="transmembrane region" description="Helical" evidence="13">
    <location>
        <begin position="989"/>
        <end position="1012"/>
    </location>
</feature>
<evidence type="ECO:0000256" key="12">
    <source>
        <dbReference type="SAM" id="MobiDB-lite"/>
    </source>
</evidence>
<evidence type="ECO:0000256" key="3">
    <source>
        <dbReference type="ARBA" id="ARBA00022538"/>
    </source>
</evidence>
<evidence type="ECO:0000256" key="4">
    <source>
        <dbReference type="ARBA" id="ARBA00022692"/>
    </source>
</evidence>
<dbReference type="SUPFAM" id="SSF81324">
    <property type="entry name" value="Voltage-gated potassium channels"/>
    <property type="match status" value="3"/>
</dbReference>
<evidence type="ECO:0000313" key="15">
    <source>
        <dbReference type="EMBL" id="CAK0804615.1"/>
    </source>
</evidence>
<keyword evidence="10 13" id="KW-0472">Membrane</keyword>
<keyword evidence="11" id="KW-0407">Ion channel</keyword>
<gene>
    <name evidence="15" type="ORF">PCOR1329_LOCUS11358</name>
</gene>
<evidence type="ECO:0000256" key="6">
    <source>
        <dbReference type="ARBA" id="ARBA00022882"/>
    </source>
</evidence>
<feature type="transmembrane region" description="Helical" evidence="13">
    <location>
        <begin position="659"/>
        <end position="679"/>
    </location>
</feature>
<feature type="transmembrane region" description="Helical" evidence="13">
    <location>
        <begin position="1148"/>
        <end position="1168"/>
    </location>
</feature>
<feature type="compositionally biased region" description="Acidic residues" evidence="12">
    <location>
        <begin position="76"/>
        <end position="99"/>
    </location>
</feature>
<feature type="domain" description="Ion transport" evidence="14">
    <location>
        <begin position="496"/>
        <end position="681"/>
    </location>
</feature>
<evidence type="ECO:0000256" key="8">
    <source>
        <dbReference type="ARBA" id="ARBA00022989"/>
    </source>
</evidence>
<feature type="transmembrane region" description="Helical" evidence="13">
    <location>
        <begin position="326"/>
        <end position="347"/>
    </location>
</feature>
<feature type="transmembrane region" description="Helical" evidence="13">
    <location>
        <begin position="1086"/>
        <end position="1106"/>
    </location>
</feature>
<evidence type="ECO:0000259" key="14">
    <source>
        <dbReference type="Pfam" id="PF00520"/>
    </source>
</evidence>
<proteinExistence type="predicted"/>
<organism evidence="15 16">
    <name type="scientific">Prorocentrum cordatum</name>
    <dbReference type="NCBI Taxonomy" id="2364126"/>
    <lineage>
        <taxon>Eukaryota</taxon>
        <taxon>Sar</taxon>
        <taxon>Alveolata</taxon>
        <taxon>Dinophyceae</taxon>
        <taxon>Prorocentrales</taxon>
        <taxon>Prorocentraceae</taxon>
        <taxon>Prorocentrum</taxon>
    </lineage>
</organism>
<keyword evidence="2" id="KW-0813">Transport</keyword>
<comment type="caution">
    <text evidence="15">The sequence shown here is derived from an EMBL/GenBank/DDBJ whole genome shotgun (WGS) entry which is preliminary data.</text>
</comment>
<keyword evidence="6" id="KW-0851">Voltage-gated channel</keyword>
<sequence length="1486" mass="165256">MDGVCAEAARRRAGGAARPTNAKQTGARRKELAAGGRPRKGARRPAGGAGEPTSAVQTAARREEPGDTAEGMGDGADGDDGEDGEEDEEEEESDEEENYVELSSWDKVELEMGWFMYFILMMVTLFSYDMLRDMLEPMPVSDKLTTSFDGQGGSLEVDRGFLYSAFWGTGEAASLVNFITVALSLCNFYSFSVLTEAKMKDEFKHYKFAGIDVDAFDLNRIAELSALPIFTILFLGRLAAVPSHPQWAAYGISGPLRFFFWNGYTLVEAFALANEFVYLRGNMWLEHHDHFNLLWLFFLRVLEMAARNKWAGFVKLTTVVSKKGKLLGVSFVITFVIWTLMSGLYFIANRTNTGESAVWEAARYRDADGELKPFVKFESIPSSMWYVLINRIEHPLADAHVTFFQRFNVCLVCIFAMPIFALPTSVLQAALFPHDGKEELAAESADAPDPQPPRNVCSSYGGISTAILAFGSIFTYFLWTARNTTHSTVFTVPVHVSDSTFATIDGTVAAVFMMEWLWRIFLNGPSYIVSILGVVDLVAWAPGIAHLSLYLDSLQVGPWLCAAIVLRVLKIERYVESFRTMFKIAWESASLLSATLLLSSIMWMVFSTLLYATERDSPDEEMQDTYGSLMRSLWAEIINLHGEWPWADYTARGKGVGCFIALFSIMIFCVPITIFGNGFSRAIMADRTAEDKMFNRDPWQKHCRPEEETQQLIYDLFYEHLHVKPGGTLTLAYRIIRGVLITTTLATTMVTLVMTLKMETMGEWYPTLWRSGFIIDCLAFGLFLCALGCRLVATDMQHAYTFTGICDVISLVALAMTLAPDFRESAFHPTYRRDVGLTGMADDCMVLFRLLCLFSLESYFAALHVLKNVVWLNRKPLIRSGGGLVACWLIHATLLYMFEHNDASAVVEPAEAFENVSSSFAQQNRSLFAAHRGLRQPDDDGADGGDDDDDAELTMADRYASIPRALQYSIVHLFGDFPESDYSLSSKCVHFFGIMVGIAIISSFAGVFIAGFNDYLRDERQEELAELRLRRAIVVMRSTKAIQRRFRASKAIRDEEATQGQMPQPRPRPQASFWKKVALECTFGKLSVLFNCLLCFNLLCTLFSSLPEWNRHGGGRVGSALLWLEMGCTIAFTFECMMHFIATPRFSYWRIIEIICILPGMFEIAYSAQQSLGVQGERNGYLDDVFEALLVVRVVRILNFSVIRREVTMILRTLEEAAPQLLPPNHPGIPGAQRLGHVLRPLHVARELLQGGGRRGGEHDLGARDDVLVLHLPDRRVGERRLHLRGLQALHTVRRLWDRPVLHPRGYHRRGHGDCSPGARAREGRHGGAGPPDDAAAARAAQPHALPSSCSCSCTSSCIAGASRARGGCRGRGQLLRGLAGGGPRRLRRAVLRAPPRAPAFSLGGRAAQISDGVLLCCNLGAGGWVFPPLPRPPSSRGTVCKRAAALDTPLLELCAAQREEEEKRVRASAVGRRRRTLRAAGCPLL</sequence>
<dbReference type="Gene3D" id="1.20.120.350">
    <property type="entry name" value="Voltage-gated potassium channels. Chain C"/>
    <property type="match status" value="1"/>
</dbReference>
<dbReference type="EMBL" id="CAUYUJ010003280">
    <property type="protein sequence ID" value="CAK0804615.1"/>
    <property type="molecule type" value="Genomic_DNA"/>
</dbReference>
<evidence type="ECO:0000256" key="10">
    <source>
        <dbReference type="ARBA" id="ARBA00023136"/>
    </source>
</evidence>
<feature type="transmembrane region" description="Helical" evidence="13">
    <location>
        <begin position="259"/>
        <end position="278"/>
    </location>
</feature>
<feature type="transmembrane region" description="Helical" evidence="13">
    <location>
        <begin position="735"/>
        <end position="756"/>
    </location>
</feature>
<keyword evidence="16" id="KW-1185">Reference proteome</keyword>
<dbReference type="InterPro" id="IPR005821">
    <property type="entry name" value="Ion_trans_dom"/>
</dbReference>
<keyword evidence="8 13" id="KW-1133">Transmembrane helix</keyword>
<feature type="transmembrane region" description="Helical" evidence="13">
    <location>
        <begin position="878"/>
        <end position="898"/>
    </location>
</feature>
<feature type="compositionally biased region" description="Low complexity" evidence="12">
    <location>
        <begin position="1331"/>
        <end position="1340"/>
    </location>
</feature>
<feature type="transmembrane region" description="Helical" evidence="13">
    <location>
        <begin position="799"/>
        <end position="819"/>
    </location>
</feature>
<keyword evidence="3" id="KW-0633">Potassium transport</keyword>
<dbReference type="Gene3D" id="1.10.287.70">
    <property type="match status" value="2"/>
</dbReference>
<feature type="domain" description="Ion transport" evidence="14">
    <location>
        <begin position="1093"/>
        <end position="1220"/>
    </location>
</feature>
<feature type="transmembrane region" description="Helical" evidence="13">
    <location>
        <begin position="172"/>
        <end position="194"/>
    </location>
</feature>
<feature type="transmembrane region" description="Helical" evidence="13">
    <location>
        <begin position="114"/>
        <end position="131"/>
    </location>
</feature>
<feature type="transmembrane region" description="Helical" evidence="13">
    <location>
        <begin position="590"/>
        <end position="612"/>
    </location>
</feature>